<evidence type="ECO:0000256" key="5">
    <source>
        <dbReference type="ARBA" id="ARBA00022801"/>
    </source>
</evidence>
<evidence type="ECO:0000256" key="4">
    <source>
        <dbReference type="ARBA" id="ARBA00022723"/>
    </source>
</evidence>
<gene>
    <name evidence="11" type="ORF">D7Z26_16325</name>
</gene>
<evidence type="ECO:0000256" key="6">
    <source>
        <dbReference type="ARBA" id="ARBA00022833"/>
    </source>
</evidence>
<evidence type="ECO:0000313" key="12">
    <source>
        <dbReference type="Proteomes" id="UP000282076"/>
    </source>
</evidence>
<evidence type="ECO:0000259" key="9">
    <source>
        <dbReference type="Pfam" id="PF02449"/>
    </source>
</evidence>
<dbReference type="PROSITE" id="PS00659">
    <property type="entry name" value="GLYCOSYL_HYDROL_F5"/>
    <property type="match status" value="1"/>
</dbReference>
<dbReference type="Gene3D" id="3.20.20.80">
    <property type="entry name" value="Glycosidases"/>
    <property type="match status" value="1"/>
</dbReference>
<dbReference type="GO" id="GO:0009341">
    <property type="term" value="C:beta-galactosidase complex"/>
    <property type="evidence" value="ECO:0007669"/>
    <property type="project" value="InterPro"/>
</dbReference>
<evidence type="ECO:0000259" key="10">
    <source>
        <dbReference type="Pfam" id="PF08532"/>
    </source>
</evidence>
<dbReference type="Pfam" id="PF08532">
    <property type="entry name" value="Glyco_hydro_42M"/>
    <property type="match status" value="1"/>
</dbReference>
<feature type="domain" description="Beta-galactosidase trimerisation" evidence="10">
    <location>
        <begin position="428"/>
        <end position="539"/>
    </location>
</feature>
<comment type="similarity">
    <text evidence="2">Belongs to the glycosyl hydrolase 42 family.</text>
</comment>
<dbReference type="Gene3D" id="3.40.50.880">
    <property type="match status" value="1"/>
</dbReference>
<dbReference type="SUPFAM" id="SSF51445">
    <property type="entry name" value="(Trans)glycosidases"/>
    <property type="match status" value="1"/>
</dbReference>
<evidence type="ECO:0000313" key="11">
    <source>
        <dbReference type="EMBL" id="RKP51365.1"/>
    </source>
</evidence>
<dbReference type="SUPFAM" id="SSF52317">
    <property type="entry name" value="Class I glutamine amidotransferase-like"/>
    <property type="match status" value="1"/>
</dbReference>
<dbReference type="InterPro" id="IPR013529">
    <property type="entry name" value="Glyco_hydro_42_N"/>
</dbReference>
<dbReference type="OrthoDB" id="9800974at2"/>
<dbReference type="RefSeq" id="WP_120978063.1">
    <property type="nucleotide sequence ID" value="NZ_RBZM01000007.1"/>
</dbReference>
<evidence type="ECO:0000256" key="7">
    <source>
        <dbReference type="ARBA" id="ARBA00023295"/>
    </source>
</evidence>
<proteinExistence type="inferred from homology"/>
<dbReference type="GO" id="GO:0004565">
    <property type="term" value="F:beta-galactosidase activity"/>
    <property type="evidence" value="ECO:0007669"/>
    <property type="project" value="UniProtKB-EC"/>
</dbReference>
<comment type="catalytic activity">
    <reaction evidence="1">
        <text>Hydrolysis of terminal non-reducing beta-D-galactose residues in beta-D-galactosides.</text>
        <dbReference type="EC" id="3.2.1.23"/>
    </reaction>
</comment>
<dbReference type="InterPro" id="IPR003476">
    <property type="entry name" value="Glyco_hydro_42"/>
</dbReference>
<dbReference type="EC" id="3.2.1.23" evidence="3"/>
<dbReference type="EMBL" id="RBZM01000007">
    <property type="protein sequence ID" value="RKP51365.1"/>
    <property type="molecule type" value="Genomic_DNA"/>
</dbReference>
<dbReference type="InterPro" id="IPR017853">
    <property type="entry name" value="GH"/>
</dbReference>
<keyword evidence="6" id="KW-0862">Zinc</keyword>
<dbReference type="InterPro" id="IPR018087">
    <property type="entry name" value="Glyco_hydro_5_CS"/>
</dbReference>
<accession>A0A494XKW4</accession>
<keyword evidence="8" id="KW-0624">Polysaccharide degradation</keyword>
<evidence type="ECO:0000256" key="8">
    <source>
        <dbReference type="ARBA" id="ARBA00023326"/>
    </source>
</evidence>
<dbReference type="InterPro" id="IPR029062">
    <property type="entry name" value="Class_I_gatase-like"/>
</dbReference>
<evidence type="ECO:0000256" key="2">
    <source>
        <dbReference type="ARBA" id="ARBA00005940"/>
    </source>
</evidence>
<dbReference type="Pfam" id="PF02449">
    <property type="entry name" value="Glyco_hydro_42"/>
    <property type="match status" value="1"/>
</dbReference>
<dbReference type="AlphaFoldDB" id="A0A494XKW4"/>
<dbReference type="GO" id="GO:0046872">
    <property type="term" value="F:metal ion binding"/>
    <property type="evidence" value="ECO:0007669"/>
    <property type="project" value="UniProtKB-KW"/>
</dbReference>
<evidence type="ECO:0000256" key="1">
    <source>
        <dbReference type="ARBA" id="ARBA00001412"/>
    </source>
</evidence>
<sequence>MSKRILGGVSYYPDHWPEKEWERDMRLIKQSGLDIVRFGEFSWHWIEPREGAFEFAAYDRFMDLALKLELQVILCTPTAAPPSWLLHRYPHVRLLDQRGQPHRGGRHMICYNDPVAIRLAERVIAKLADRYKDHPALVAWQIDNEPTSGESLGSETIYDYHPETVKAFGAYLREQYSDLDSLNTAWVNAFWSRSYSEWEEIEPPRSPGGNPGLWLAWMRFRDWNVTKQIRWQRDLLKSIRADIAIGTNIPEVGTVESCWLGQNYWHQCEGLDYAGIDMYVFQRDAGKERRALAFSSDLMRSAAAAGGAEFWVSETQAGPHRLPWRMTFVGGMWGPEFLRESTKTFIAHGAERILYFLWRPLTGGQEIGMNGLVDFDGSPHELTEALPGILEEGRAEQGRLLSRPIAYVHYSRDSLLLASGFDPDPTMDTALRGWHSLLFEWGYRVEFLDDEQFAAKEWTSGEVCVLPYTTVAGERVLEAMRRAAARGVRLVGGFGTGYFNEHGAVAVRGPSDSLAEIFGARLVGFDILPTDKAPNIEGHTEPRLDVLVAELRLVPDGEVLLRSSQGKPMVIRRGGLSVAFVAFDAGTLYGKLSDEDKPAFAALLGTALSVGIA</sequence>
<dbReference type="PANTHER" id="PTHR36447:SF2">
    <property type="entry name" value="BETA-GALACTOSIDASE YESZ"/>
    <property type="match status" value="1"/>
</dbReference>
<dbReference type="PANTHER" id="PTHR36447">
    <property type="entry name" value="BETA-GALACTOSIDASE GANA"/>
    <property type="match status" value="1"/>
</dbReference>
<comment type="caution">
    <text evidence="11">The sequence shown here is derived from an EMBL/GenBank/DDBJ whole genome shotgun (WGS) entry which is preliminary data.</text>
</comment>
<dbReference type="CDD" id="cd03143">
    <property type="entry name" value="A4_beta-galactosidase_middle_domain"/>
    <property type="match status" value="1"/>
</dbReference>
<dbReference type="InterPro" id="IPR013738">
    <property type="entry name" value="Beta_galactosidase_Trimer"/>
</dbReference>
<keyword evidence="5" id="KW-0378">Hydrolase</keyword>
<evidence type="ECO:0000256" key="3">
    <source>
        <dbReference type="ARBA" id="ARBA00012756"/>
    </source>
</evidence>
<dbReference type="GO" id="GO:0000272">
    <property type="term" value="P:polysaccharide catabolic process"/>
    <property type="evidence" value="ECO:0007669"/>
    <property type="project" value="UniProtKB-KW"/>
</dbReference>
<protein>
    <recommendedName>
        <fullName evidence="3">beta-galactosidase</fullName>
        <ecNumber evidence="3">3.2.1.23</ecNumber>
    </recommendedName>
</protein>
<organism evidence="11 12">
    <name type="scientific">Cohnella endophytica</name>
    <dbReference type="NCBI Taxonomy" id="2419778"/>
    <lineage>
        <taxon>Bacteria</taxon>
        <taxon>Bacillati</taxon>
        <taxon>Bacillota</taxon>
        <taxon>Bacilli</taxon>
        <taxon>Bacillales</taxon>
        <taxon>Paenibacillaceae</taxon>
        <taxon>Cohnella</taxon>
    </lineage>
</organism>
<keyword evidence="7" id="KW-0326">Glycosidase</keyword>
<reference evidence="11 12" key="1">
    <citation type="submission" date="2018-10" db="EMBL/GenBank/DDBJ databases">
        <title>Cohnella sp. M2MS4P-1, whole genome shotgun sequence.</title>
        <authorList>
            <person name="Tuo L."/>
        </authorList>
    </citation>
    <scope>NUCLEOTIDE SEQUENCE [LARGE SCALE GENOMIC DNA]</scope>
    <source>
        <strain evidence="11 12">M2MS4P-1</strain>
    </source>
</reference>
<keyword evidence="4" id="KW-0479">Metal-binding</keyword>
<name>A0A494XKW4_9BACL</name>
<feature type="domain" description="Glycoside hydrolase family 42 N-terminal" evidence="9">
    <location>
        <begin position="11"/>
        <end position="380"/>
    </location>
</feature>
<dbReference type="Proteomes" id="UP000282076">
    <property type="component" value="Unassembled WGS sequence"/>
</dbReference>
<keyword evidence="8" id="KW-0119">Carbohydrate metabolism</keyword>
<keyword evidence="12" id="KW-1185">Reference proteome</keyword>